<reference evidence="2" key="1">
    <citation type="submission" date="2021-04" db="EMBL/GenBank/DDBJ databases">
        <title>novel species isolated from subtropical streams in China.</title>
        <authorList>
            <person name="Lu H."/>
        </authorList>
    </citation>
    <scope>NUCLEOTIDE SEQUENCE</scope>
    <source>
        <strain evidence="2">FT137W</strain>
    </source>
</reference>
<name>A0A941E1B6_9BURK</name>
<accession>A0A941E1B6</accession>
<dbReference type="Proteomes" id="UP000678545">
    <property type="component" value="Unassembled WGS sequence"/>
</dbReference>
<keyword evidence="1" id="KW-1133">Transmembrane helix</keyword>
<dbReference type="AlphaFoldDB" id="A0A941E1B6"/>
<keyword evidence="1" id="KW-0472">Membrane</keyword>
<evidence type="ECO:0000313" key="3">
    <source>
        <dbReference type="Proteomes" id="UP000678545"/>
    </source>
</evidence>
<evidence type="ECO:0000313" key="2">
    <source>
        <dbReference type="EMBL" id="MBR7800555.1"/>
    </source>
</evidence>
<proteinExistence type="predicted"/>
<protein>
    <submittedName>
        <fullName evidence="2">Uncharacterized protein</fullName>
    </submittedName>
</protein>
<sequence length="82" mass="8765">MTLNKTIILINLGIVGAGVLFLSTLVSTTLPTLLKFSDFELGWIRNMCLLATVSTILIAASKRTRAAEGIKGNESTAKRTGQ</sequence>
<organism evidence="2 3">
    <name type="scientific">Undibacterium fentianense</name>
    <dbReference type="NCBI Taxonomy" id="2828728"/>
    <lineage>
        <taxon>Bacteria</taxon>
        <taxon>Pseudomonadati</taxon>
        <taxon>Pseudomonadota</taxon>
        <taxon>Betaproteobacteria</taxon>
        <taxon>Burkholderiales</taxon>
        <taxon>Oxalobacteraceae</taxon>
        <taxon>Undibacterium</taxon>
    </lineage>
</organism>
<evidence type="ECO:0000256" key="1">
    <source>
        <dbReference type="SAM" id="Phobius"/>
    </source>
</evidence>
<keyword evidence="3" id="KW-1185">Reference proteome</keyword>
<feature type="transmembrane region" description="Helical" evidence="1">
    <location>
        <begin position="7"/>
        <end position="30"/>
    </location>
</feature>
<dbReference type="EMBL" id="JAGSPJ010000004">
    <property type="protein sequence ID" value="MBR7800555.1"/>
    <property type="molecule type" value="Genomic_DNA"/>
</dbReference>
<gene>
    <name evidence="2" type="ORF">KDM90_11160</name>
</gene>
<feature type="transmembrane region" description="Helical" evidence="1">
    <location>
        <begin position="42"/>
        <end position="61"/>
    </location>
</feature>
<dbReference type="RefSeq" id="WP_212675683.1">
    <property type="nucleotide sequence ID" value="NZ_JAGSPJ010000004.1"/>
</dbReference>
<comment type="caution">
    <text evidence="2">The sequence shown here is derived from an EMBL/GenBank/DDBJ whole genome shotgun (WGS) entry which is preliminary data.</text>
</comment>
<keyword evidence="1" id="KW-0812">Transmembrane</keyword>